<protein>
    <submittedName>
        <fullName evidence="1">Uncharacterized protein</fullName>
    </submittedName>
</protein>
<comment type="caution">
    <text evidence="1">The sequence shown here is derived from an EMBL/GenBank/DDBJ whole genome shotgun (WGS) entry which is preliminary data.</text>
</comment>
<evidence type="ECO:0000313" key="2">
    <source>
        <dbReference type="Proteomes" id="UP000642829"/>
    </source>
</evidence>
<reference evidence="1" key="2">
    <citation type="submission" date="2020-09" db="EMBL/GenBank/DDBJ databases">
        <authorList>
            <person name="Sun Q."/>
            <person name="Kim S."/>
        </authorList>
    </citation>
    <scope>NUCLEOTIDE SEQUENCE</scope>
    <source>
        <strain evidence="1">KCTC 12870</strain>
    </source>
</reference>
<dbReference type="EMBL" id="BMXG01000017">
    <property type="protein sequence ID" value="GHC07435.1"/>
    <property type="molecule type" value="Genomic_DNA"/>
</dbReference>
<reference evidence="1" key="1">
    <citation type="journal article" date="2014" name="Int. J. Syst. Evol. Microbiol.">
        <title>Complete genome sequence of Corynebacterium casei LMG S-19264T (=DSM 44701T), isolated from a smear-ripened cheese.</title>
        <authorList>
            <consortium name="US DOE Joint Genome Institute (JGI-PGF)"/>
            <person name="Walter F."/>
            <person name="Albersmeier A."/>
            <person name="Kalinowski J."/>
            <person name="Ruckert C."/>
        </authorList>
    </citation>
    <scope>NUCLEOTIDE SEQUENCE</scope>
    <source>
        <strain evidence="1">KCTC 12870</strain>
    </source>
</reference>
<keyword evidence="2" id="KW-1185">Reference proteome</keyword>
<sequence length="182" mass="20236">MALPLGAADEVSEEAILLPDAETFAALAGYKEGMMTYFEVSPLESEAPFIVRGTYNFVEKSEVRYAITLYPANRHAWSLLQMRKDGSSLTEDERKYLAIMESMRQELPDGRMIYCFGMAGAGGEGASYLLTLSDGSYDLYLSKSTAYEMNWAHPKPNLSVGEVLLGLEKWLIEANAPIRQGR</sequence>
<name>A0A8J3GEY5_9BACT</name>
<evidence type="ECO:0000313" key="1">
    <source>
        <dbReference type="EMBL" id="GHC07435.1"/>
    </source>
</evidence>
<dbReference type="Proteomes" id="UP000642829">
    <property type="component" value="Unassembled WGS sequence"/>
</dbReference>
<accession>A0A8J3GEY5</accession>
<dbReference type="RefSeq" id="WP_189515853.1">
    <property type="nucleotide sequence ID" value="NZ_BMXG01000017.1"/>
</dbReference>
<organism evidence="1 2">
    <name type="scientific">Cerasicoccus arenae</name>
    <dbReference type="NCBI Taxonomy" id="424488"/>
    <lineage>
        <taxon>Bacteria</taxon>
        <taxon>Pseudomonadati</taxon>
        <taxon>Verrucomicrobiota</taxon>
        <taxon>Opitutia</taxon>
        <taxon>Puniceicoccales</taxon>
        <taxon>Cerasicoccaceae</taxon>
        <taxon>Cerasicoccus</taxon>
    </lineage>
</organism>
<gene>
    <name evidence="1" type="ORF">GCM10007047_25770</name>
</gene>
<dbReference type="AlphaFoldDB" id="A0A8J3GEY5"/>
<proteinExistence type="predicted"/>